<organism evidence="1 2">
    <name type="scientific">Russula earlei</name>
    <dbReference type="NCBI Taxonomy" id="71964"/>
    <lineage>
        <taxon>Eukaryota</taxon>
        <taxon>Fungi</taxon>
        <taxon>Dikarya</taxon>
        <taxon>Basidiomycota</taxon>
        <taxon>Agaricomycotina</taxon>
        <taxon>Agaricomycetes</taxon>
        <taxon>Russulales</taxon>
        <taxon>Russulaceae</taxon>
        <taxon>Russula</taxon>
    </lineage>
</organism>
<reference evidence="1" key="1">
    <citation type="submission" date="2021-03" db="EMBL/GenBank/DDBJ databases">
        <title>Evolutionary priming and transition to the ectomycorrhizal habit in an iconic lineage of mushroom-forming fungi: is preadaptation a requirement?</title>
        <authorList>
            <consortium name="DOE Joint Genome Institute"/>
            <person name="Looney B.P."/>
            <person name="Miyauchi S."/>
            <person name="Morin E."/>
            <person name="Drula E."/>
            <person name="Courty P.E."/>
            <person name="Chicoki N."/>
            <person name="Fauchery L."/>
            <person name="Kohler A."/>
            <person name="Kuo A."/>
            <person name="LaButti K."/>
            <person name="Pangilinan J."/>
            <person name="Lipzen A."/>
            <person name="Riley R."/>
            <person name="Andreopoulos W."/>
            <person name="He G."/>
            <person name="Johnson J."/>
            <person name="Barry K.W."/>
            <person name="Grigoriev I.V."/>
            <person name="Nagy L."/>
            <person name="Hibbett D."/>
            <person name="Henrissat B."/>
            <person name="Matheny P.B."/>
            <person name="Labbe J."/>
            <person name="Martin A.F."/>
        </authorList>
    </citation>
    <scope>NUCLEOTIDE SEQUENCE</scope>
    <source>
        <strain evidence="1">BPL698</strain>
    </source>
</reference>
<sequence>MLDPTVFDHLSLINDTSPSSTDSASSHADSPPEWSQFSNLWDNEHPLLPANSKFDSAALDFALNIPFNMDLDFHPSLAVNPSALHFDPKMFATADLSIFPQQQGVLSQSLTPRRMSITSSSSSGASFSPVIDPAASSSAPSVSSPAAPSLNISVVSAINDSVDELAQSVRQAAGVTLAVPVQAQAENLTYSSMDITTHIWPPLSNNPQLDAQKLPIPRLQRPFAPAKNSGPKRKSPAAESNSSLDPSLGGTVAVIGRPKTSHTTIERRYRTNLNARIQSLKDAVPALRVLENKERAQKDQDTPEAQLEKLEKPAWNDVVDERGFVDGVKVARKISKANVLGKAAEYIHVLKRRENRLKREQAGLRSLISGLVGGPALLHGWEREWVSRFGGPERDEATDVFEDDGADDGESDDDVNLHPKKRLKSVTKKPSKDPKPKKEETDPVVVPEKRKRGRPRKVQLVPEGEPAQHQSQSQRMAVSPVIEQPTQYLLGIFAFFSFFNSPLTSYSHTPLTHTGVVLADSGTVLPPSISTSNFGWRELLQAVHLVASCLVFFSILLPFLPKGFPQLSSVSSSLKSLKFPRTDAARRTALISVLDRAQRGTSNEAACLLTALGVYPGFLGFLFNFAMPTRGRKTKTLEHKQLEQRAWVRLAELAVFDHTTSISHRAQAYWGMISHTPAFATSPSDLSTLALLIFPIWRARAVALWTRAIHARAVRPFERAVIGAMTIEEAYISLAKASDVRLSPLGSLAVHYVRTAVANLAGRAFVRSVLGADSQLGDSEGYDAEKDGREETERRNVVDAGRSMGGPIADLVGLLERICTGVFVRYEDTQHSDDSDVDDEERGVRMLLEAIVLYRGLFPSGHPRSLGKAVVLSPPPSPSRQNAELRAALRVALDGEVFYNGGWELEEARDRVIDILVDSDRASRRRV</sequence>
<dbReference type="EMBL" id="JAGFNK010000019">
    <property type="protein sequence ID" value="KAI9511633.1"/>
    <property type="molecule type" value="Genomic_DNA"/>
</dbReference>
<keyword evidence="2" id="KW-1185">Reference proteome</keyword>
<gene>
    <name evidence="1" type="ORF">F5148DRAFT_974803</name>
</gene>
<dbReference type="Proteomes" id="UP001207468">
    <property type="component" value="Unassembled WGS sequence"/>
</dbReference>
<proteinExistence type="predicted"/>
<evidence type="ECO:0000313" key="2">
    <source>
        <dbReference type="Proteomes" id="UP001207468"/>
    </source>
</evidence>
<evidence type="ECO:0000313" key="1">
    <source>
        <dbReference type="EMBL" id="KAI9511633.1"/>
    </source>
</evidence>
<comment type="caution">
    <text evidence="1">The sequence shown here is derived from an EMBL/GenBank/DDBJ whole genome shotgun (WGS) entry which is preliminary data.</text>
</comment>
<protein>
    <submittedName>
        <fullName evidence="1">Uncharacterized protein</fullName>
    </submittedName>
</protein>
<name>A0ACC0UJ31_9AGAM</name>
<accession>A0ACC0UJ31</accession>